<evidence type="ECO:0000256" key="6">
    <source>
        <dbReference type="PIRNR" id="PIRNR000723"/>
    </source>
</evidence>
<comment type="similarity">
    <text evidence="1 6">Belongs to the carbamate kinase family.</text>
</comment>
<keyword evidence="3" id="KW-0547">Nucleotide-binding</keyword>
<dbReference type="PIRSF" id="PIRSF000723">
    <property type="entry name" value="Carbamate_kin"/>
    <property type="match status" value="1"/>
</dbReference>
<sequence length="309" mass="33091">MKRVVIALGGNALGNTPEEQKERVKHSARSIVDFVQSGVQVLVCHGNGPQVGMIKKSMDITAKLDEKLPYVPFPECGSMSEGYIGFHLQNAIGNEFRARKMNDSVATLVTQVQVDAADPSFQRPTKPIGNFMSKEDADKLAAAGVAVVEDAGRGYRQVVASPAPVRIVEEEAVRKLIDQGVTVIAGGGGGVPVVEKDGVLTGIDAVIDKDFTSVKLAETIDADVVVILTAVEKVAIRFGTPDQLWLDTLTTTEARKYIEDKEFAEGSMLPKISAAIRFAESKPGRRALITSLEKAKEGLEGSTGTWIQA</sequence>
<dbReference type="RefSeq" id="WP_154529506.1">
    <property type="nucleotide sequence ID" value="NZ_VUNH01000012.1"/>
</dbReference>
<dbReference type="InterPro" id="IPR023000">
    <property type="entry name" value="Shikimate_kinase_CS"/>
</dbReference>
<name>A0A6L5YE67_9BACT</name>
<dbReference type="InterPro" id="IPR036393">
    <property type="entry name" value="AceGlu_kinase-like_sf"/>
</dbReference>
<keyword evidence="2 6" id="KW-0808">Transferase</keyword>
<evidence type="ECO:0000256" key="5">
    <source>
        <dbReference type="ARBA" id="ARBA00022840"/>
    </source>
</evidence>
<evidence type="ECO:0000256" key="3">
    <source>
        <dbReference type="ARBA" id="ARBA00022741"/>
    </source>
</evidence>
<keyword evidence="4 6" id="KW-0418">Kinase</keyword>
<evidence type="ECO:0000256" key="4">
    <source>
        <dbReference type="ARBA" id="ARBA00022777"/>
    </source>
</evidence>
<dbReference type="GO" id="GO:0008804">
    <property type="term" value="F:carbamate kinase activity"/>
    <property type="evidence" value="ECO:0007669"/>
    <property type="project" value="InterPro"/>
</dbReference>
<gene>
    <name evidence="8" type="ORF">FYJ74_10340</name>
</gene>
<dbReference type="GO" id="GO:0019546">
    <property type="term" value="P:L-arginine deiminase pathway"/>
    <property type="evidence" value="ECO:0007669"/>
    <property type="project" value="TreeGrafter"/>
</dbReference>
<evidence type="ECO:0000256" key="1">
    <source>
        <dbReference type="ARBA" id="ARBA00011066"/>
    </source>
</evidence>
<feature type="domain" description="Aspartate/glutamate/uridylate kinase" evidence="7">
    <location>
        <begin position="2"/>
        <end position="282"/>
    </location>
</feature>
<dbReference type="GO" id="GO:0005524">
    <property type="term" value="F:ATP binding"/>
    <property type="evidence" value="ECO:0007669"/>
    <property type="project" value="UniProtKB-KW"/>
</dbReference>
<keyword evidence="5" id="KW-0067">ATP-binding</keyword>
<proteinExistence type="inferred from homology"/>
<dbReference type="Pfam" id="PF00696">
    <property type="entry name" value="AA_kinase"/>
    <property type="match status" value="1"/>
</dbReference>
<dbReference type="Gene3D" id="3.40.1160.10">
    <property type="entry name" value="Acetylglutamate kinase-like"/>
    <property type="match status" value="1"/>
</dbReference>
<dbReference type="FunFam" id="3.40.1160.10:FF:000007">
    <property type="entry name" value="Carbamate kinase"/>
    <property type="match status" value="1"/>
</dbReference>
<evidence type="ECO:0000313" key="8">
    <source>
        <dbReference type="EMBL" id="MST56425.1"/>
    </source>
</evidence>
<dbReference type="PROSITE" id="PS01128">
    <property type="entry name" value="SHIKIMATE_KINASE"/>
    <property type="match status" value="1"/>
</dbReference>
<reference evidence="8 9" key="1">
    <citation type="submission" date="2019-08" db="EMBL/GenBank/DDBJ databases">
        <title>In-depth cultivation of the pig gut microbiome towards novel bacterial diversity and tailored functional studies.</title>
        <authorList>
            <person name="Wylensek D."/>
            <person name="Hitch T.C.A."/>
            <person name="Clavel T."/>
        </authorList>
    </citation>
    <scope>NUCLEOTIDE SEQUENCE [LARGE SCALE GENOMIC DNA]</scope>
    <source>
        <strain evidence="8 9">SM-530-WT-4B</strain>
    </source>
</reference>
<dbReference type="InterPro" id="IPR003964">
    <property type="entry name" value="Carb_kinase"/>
</dbReference>
<protein>
    <recommendedName>
        <fullName evidence="6">Carbamate kinase</fullName>
    </recommendedName>
</protein>
<accession>A0A6L5YE67</accession>
<dbReference type="EMBL" id="VUNH01000012">
    <property type="protein sequence ID" value="MST56425.1"/>
    <property type="molecule type" value="Genomic_DNA"/>
</dbReference>
<dbReference type="PRINTS" id="PR01469">
    <property type="entry name" value="CARBMTKINASE"/>
</dbReference>
<dbReference type="InterPro" id="IPR001048">
    <property type="entry name" value="Asp/Glu/Uridylate_kinase"/>
</dbReference>
<dbReference type="GO" id="GO:0005829">
    <property type="term" value="C:cytosol"/>
    <property type="evidence" value="ECO:0007669"/>
    <property type="project" value="TreeGrafter"/>
</dbReference>
<dbReference type="AlphaFoldDB" id="A0A6L5YE67"/>
<dbReference type="CDD" id="cd04235">
    <property type="entry name" value="AAK_CK"/>
    <property type="match status" value="1"/>
</dbReference>
<comment type="caution">
    <text evidence="8">The sequence shown here is derived from an EMBL/GenBank/DDBJ whole genome shotgun (WGS) entry which is preliminary data.</text>
</comment>
<evidence type="ECO:0000259" key="7">
    <source>
        <dbReference type="Pfam" id="PF00696"/>
    </source>
</evidence>
<dbReference type="SUPFAM" id="SSF53633">
    <property type="entry name" value="Carbamate kinase-like"/>
    <property type="match status" value="1"/>
</dbReference>
<evidence type="ECO:0000313" key="9">
    <source>
        <dbReference type="Proteomes" id="UP000473699"/>
    </source>
</evidence>
<dbReference type="PANTHER" id="PTHR30409:SF1">
    <property type="entry name" value="CARBAMATE KINASE-RELATED"/>
    <property type="match status" value="1"/>
</dbReference>
<organism evidence="8 9">
    <name type="scientific">Pyramidobacter porci</name>
    <dbReference type="NCBI Taxonomy" id="2605789"/>
    <lineage>
        <taxon>Bacteria</taxon>
        <taxon>Thermotogati</taxon>
        <taxon>Synergistota</taxon>
        <taxon>Synergistia</taxon>
        <taxon>Synergistales</taxon>
        <taxon>Dethiosulfovibrionaceae</taxon>
        <taxon>Pyramidobacter</taxon>
    </lineage>
</organism>
<keyword evidence="9" id="KW-1185">Reference proteome</keyword>
<evidence type="ECO:0000256" key="2">
    <source>
        <dbReference type="ARBA" id="ARBA00022679"/>
    </source>
</evidence>
<dbReference type="PANTHER" id="PTHR30409">
    <property type="entry name" value="CARBAMATE KINASE"/>
    <property type="match status" value="1"/>
</dbReference>
<dbReference type="NCBIfam" id="NF009007">
    <property type="entry name" value="PRK12352.1"/>
    <property type="match status" value="1"/>
</dbReference>
<dbReference type="Proteomes" id="UP000473699">
    <property type="component" value="Unassembled WGS sequence"/>
</dbReference>